<dbReference type="RefSeq" id="WP_264135913.1">
    <property type="nucleotide sequence ID" value="NZ_JAOYOD010000001.1"/>
</dbReference>
<keyword evidence="2" id="KW-0378">Hydrolase</keyword>
<dbReference type="Gene3D" id="1.10.10.10">
    <property type="entry name" value="Winged helix-like DNA-binding domain superfamily/Winged helix DNA-binding domain"/>
    <property type="match status" value="1"/>
</dbReference>
<organism evidence="2 3">
    <name type="scientific">Reichenbachiella ulvae</name>
    <dbReference type="NCBI Taxonomy" id="2980104"/>
    <lineage>
        <taxon>Bacteria</taxon>
        <taxon>Pseudomonadati</taxon>
        <taxon>Bacteroidota</taxon>
        <taxon>Cytophagia</taxon>
        <taxon>Cytophagales</taxon>
        <taxon>Reichenbachiellaceae</taxon>
        <taxon>Reichenbachiella</taxon>
    </lineage>
</organism>
<dbReference type="InterPro" id="IPR054105">
    <property type="entry name" value="WHD_NrtR"/>
</dbReference>
<evidence type="ECO:0000313" key="2">
    <source>
        <dbReference type="EMBL" id="MCV9385117.1"/>
    </source>
</evidence>
<dbReference type="SUPFAM" id="SSF55811">
    <property type="entry name" value="Nudix"/>
    <property type="match status" value="1"/>
</dbReference>
<reference evidence="2 3" key="1">
    <citation type="submission" date="2022-10" db="EMBL/GenBank/DDBJ databases">
        <title>Comparative genomics and taxonomic characterization of three novel marine species of genus Reichenbachiella exhibiting antioxidant and polysaccharide degradation activities.</title>
        <authorList>
            <person name="Muhammad N."/>
            <person name="Lee Y.-J."/>
            <person name="Ko J."/>
            <person name="Kim S.-G."/>
        </authorList>
    </citation>
    <scope>NUCLEOTIDE SEQUENCE [LARGE SCALE GENOMIC DNA]</scope>
    <source>
        <strain evidence="2 3">ABR2-5</strain>
    </source>
</reference>
<dbReference type="InterPro" id="IPR015797">
    <property type="entry name" value="NUDIX_hydrolase-like_dom_sf"/>
</dbReference>
<evidence type="ECO:0000259" key="1">
    <source>
        <dbReference type="PROSITE" id="PS51462"/>
    </source>
</evidence>
<dbReference type="EMBL" id="JAOYOD010000001">
    <property type="protein sequence ID" value="MCV9385117.1"/>
    <property type="molecule type" value="Genomic_DNA"/>
</dbReference>
<gene>
    <name evidence="2" type="ORF">N7U62_00500</name>
</gene>
<dbReference type="CDD" id="cd18873">
    <property type="entry name" value="NUDIX_NadM_like"/>
    <property type="match status" value="1"/>
</dbReference>
<dbReference type="Gene3D" id="3.90.79.10">
    <property type="entry name" value="Nucleoside Triphosphate Pyrophosphohydrolase"/>
    <property type="match status" value="1"/>
</dbReference>
<protein>
    <submittedName>
        <fullName evidence="2">NUDIX hydrolase</fullName>
    </submittedName>
</protein>
<evidence type="ECO:0000313" key="3">
    <source>
        <dbReference type="Proteomes" id="UP001300692"/>
    </source>
</evidence>
<dbReference type="Proteomes" id="UP001300692">
    <property type="component" value="Unassembled WGS sequence"/>
</dbReference>
<name>A0ABT3CNF4_9BACT</name>
<dbReference type="InterPro" id="IPR000086">
    <property type="entry name" value="NUDIX_hydrolase_dom"/>
</dbReference>
<sequence length="254" mass="29508">MNKKEEVAIQVEDLQPGLSIDCVIFGFHENELKVLLLRLKNSDIWALPGGFVNKEIDVDQEAIHVLKNRTGLESIFLHQFHLFGSVSRNNTYHTNHLIEQKLLDPNLKEWFAQRFVTVGYYALVEYSKVEEPTPDLLSEACEWCAINDLPNLMLDHKDIILEAHATLKKELNHQPIGLNLLPEKFTIPELQSLYETVLEKKLDRRNFRRKMLGYDILIQTNEKRTGVAHKAPDLYKFDQEKYHLAISQGFKSGW</sequence>
<keyword evidence="3" id="KW-1185">Reference proteome</keyword>
<dbReference type="InterPro" id="IPR036388">
    <property type="entry name" value="WH-like_DNA-bd_sf"/>
</dbReference>
<dbReference type="PROSITE" id="PS51462">
    <property type="entry name" value="NUDIX"/>
    <property type="match status" value="1"/>
</dbReference>
<dbReference type="SUPFAM" id="SSF46785">
    <property type="entry name" value="Winged helix' DNA-binding domain"/>
    <property type="match status" value="1"/>
</dbReference>
<accession>A0ABT3CNF4</accession>
<dbReference type="Pfam" id="PF21906">
    <property type="entry name" value="WHD_NrtR"/>
    <property type="match status" value="1"/>
</dbReference>
<comment type="caution">
    <text evidence="2">The sequence shown here is derived from an EMBL/GenBank/DDBJ whole genome shotgun (WGS) entry which is preliminary data.</text>
</comment>
<feature type="domain" description="Nudix hydrolase" evidence="1">
    <location>
        <begin position="17"/>
        <end position="166"/>
    </location>
</feature>
<proteinExistence type="predicted"/>
<dbReference type="GO" id="GO:0016787">
    <property type="term" value="F:hydrolase activity"/>
    <property type="evidence" value="ECO:0007669"/>
    <property type="project" value="UniProtKB-KW"/>
</dbReference>
<dbReference type="InterPro" id="IPR036390">
    <property type="entry name" value="WH_DNA-bd_sf"/>
</dbReference>